<evidence type="ECO:0000313" key="4">
    <source>
        <dbReference type="Proteomes" id="UP000222913"/>
    </source>
</evidence>
<evidence type="ECO:0000313" key="3">
    <source>
        <dbReference type="Proteomes" id="UP000221763"/>
    </source>
</evidence>
<dbReference type="EMBL" id="PEBN01000041">
    <property type="protein sequence ID" value="PHV56412.1"/>
    <property type="molecule type" value="Genomic_DNA"/>
</dbReference>
<dbReference type="Proteomes" id="UP000221763">
    <property type="component" value="Unassembled WGS sequence"/>
</dbReference>
<comment type="caution">
    <text evidence="2">The sequence shown here is derived from an EMBL/GenBank/DDBJ whole genome shotgun (WGS) entry which is preliminary data.</text>
</comment>
<gene>
    <name evidence="1" type="ORF">CS009_08340</name>
    <name evidence="2" type="ORF">CS010_06025</name>
</gene>
<accession>A0A2G3NTX8</accession>
<organism evidence="2 4">
    <name type="scientific">Streptococcus macedonicus</name>
    <name type="common">Streptococcus gallolyticus macedonicus</name>
    <dbReference type="NCBI Taxonomy" id="59310"/>
    <lineage>
        <taxon>Bacteria</taxon>
        <taxon>Bacillati</taxon>
        <taxon>Bacillota</taxon>
        <taxon>Bacilli</taxon>
        <taxon>Lactobacillales</taxon>
        <taxon>Streptococcaceae</taxon>
        <taxon>Streptococcus</taxon>
    </lineage>
</organism>
<evidence type="ECO:0000313" key="2">
    <source>
        <dbReference type="EMBL" id="PHV57048.1"/>
    </source>
</evidence>
<proteinExistence type="predicted"/>
<dbReference type="AlphaFoldDB" id="A0A2G3NTX8"/>
<sequence length="72" mass="8687">MLCLRVRQKLVISKEIRFFSKFFLVADLKRGYFQIVKVQNTMFCKYNDTDKEINHFCISFVFLSLIEKKAKK</sequence>
<dbReference type="OMA" id="SKEIRFF"/>
<evidence type="ECO:0000313" key="1">
    <source>
        <dbReference type="EMBL" id="PHV56412.1"/>
    </source>
</evidence>
<protein>
    <submittedName>
        <fullName evidence="2">Uncharacterized protein</fullName>
    </submittedName>
</protein>
<name>A0A2G3NTX8_STRMC</name>
<dbReference type="EMBL" id="PEBM01000034">
    <property type="protein sequence ID" value="PHV57048.1"/>
    <property type="molecule type" value="Genomic_DNA"/>
</dbReference>
<reference evidence="3 4" key="1">
    <citation type="submission" date="2017-10" db="EMBL/GenBank/DDBJ databases">
        <title>Whole-genome sequence of three Streptococcus macedonicus strains isolated from Italian cheeses of the Veneto region.</title>
        <authorList>
            <person name="Treu L."/>
            <person name="De Diego-Diaz B."/>
            <person name="Papadimitriou K."/>
            <person name="Tsakalidou E."/>
            <person name="Corich V."/>
            <person name="Giacomini A."/>
        </authorList>
    </citation>
    <scope>NUCLEOTIDE SEQUENCE [LARGE SCALE GENOMIC DNA]</scope>
    <source>
        <strain evidence="1 3">19AS</strain>
        <strain evidence="2 4">27MV</strain>
    </source>
</reference>
<dbReference type="Proteomes" id="UP000222913">
    <property type="component" value="Unassembled WGS sequence"/>
</dbReference>